<keyword evidence="2" id="KW-1185">Reference proteome</keyword>
<dbReference type="KEGG" id="peh:Spb1_02220"/>
<sequence>MQIFVPCSRLGVSMPVLHLSFGPTNQRNMLAQSCKHGTILEAMHMSARKSETMPLRRVLIWWRAAPASQTFQGHTFRNSNRRTAIRRRVL</sequence>
<accession>A0A518GIE1</accession>
<name>A0A518GIE1_9PLAN</name>
<dbReference type="Proteomes" id="UP000315349">
    <property type="component" value="Chromosome"/>
</dbReference>
<evidence type="ECO:0000313" key="1">
    <source>
        <dbReference type="EMBL" id="QDV28359.1"/>
    </source>
</evidence>
<dbReference type="AlphaFoldDB" id="A0A518GIE1"/>
<dbReference type="EMBL" id="CP036299">
    <property type="protein sequence ID" value="QDV28359.1"/>
    <property type="molecule type" value="Genomic_DNA"/>
</dbReference>
<evidence type="ECO:0000313" key="2">
    <source>
        <dbReference type="Proteomes" id="UP000315349"/>
    </source>
</evidence>
<organism evidence="1 2">
    <name type="scientific">Planctopirus ephydatiae</name>
    <dbReference type="NCBI Taxonomy" id="2528019"/>
    <lineage>
        <taxon>Bacteria</taxon>
        <taxon>Pseudomonadati</taxon>
        <taxon>Planctomycetota</taxon>
        <taxon>Planctomycetia</taxon>
        <taxon>Planctomycetales</taxon>
        <taxon>Planctomycetaceae</taxon>
        <taxon>Planctopirus</taxon>
    </lineage>
</organism>
<proteinExistence type="predicted"/>
<reference evidence="1 2" key="1">
    <citation type="submission" date="2019-02" db="EMBL/GenBank/DDBJ databases">
        <title>Deep-cultivation of Planctomycetes and their phenomic and genomic characterization uncovers novel biology.</title>
        <authorList>
            <person name="Wiegand S."/>
            <person name="Jogler M."/>
            <person name="Boedeker C."/>
            <person name="Pinto D."/>
            <person name="Vollmers J."/>
            <person name="Rivas-Marin E."/>
            <person name="Kohn T."/>
            <person name="Peeters S.H."/>
            <person name="Heuer A."/>
            <person name="Rast P."/>
            <person name="Oberbeckmann S."/>
            <person name="Bunk B."/>
            <person name="Jeske O."/>
            <person name="Meyerdierks A."/>
            <person name="Storesund J.E."/>
            <person name="Kallscheuer N."/>
            <person name="Luecker S."/>
            <person name="Lage O.M."/>
            <person name="Pohl T."/>
            <person name="Merkel B.J."/>
            <person name="Hornburger P."/>
            <person name="Mueller R.-W."/>
            <person name="Bruemmer F."/>
            <person name="Labrenz M."/>
            <person name="Spormann A.M."/>
            <person name="Op den Camp H."/>
            <person name="Overmann J."/>
            <person name="Amann R."/>
            <person name="Jetten M.S.M."/>
            <person name="Mascher T."/>
            <person name="Medema M.H."/>
            <person name="Devos D.P."/>
            <person name="Kaster A.-K."/>
            <person name="Ovreas L."/>
            <person name="Rohde M."/>
            <person name="Galperin M.Y."/>
            <person name="Jogler C."/>
        </authorList>
    </citation>
    <scope>NUCLEOTIDE SEQUENCE [LARGE SCALE GENOMIC DNA]</scope>
    <source>
        <strain evidence="1 2">Spb1</strain>
    </source>
</reference>
<protein>
    <submittedName>
        <fullName evidence="1">Uncharacterized protein</fullName>
    </submittedName>
</protein>
<gene>
    <name evidence="1" type="ORF">Spb1_02220</name>
</gene>